<feature type="coiled-coil region" evidence="1">
    <location>
        <begin position="177"/>
        <end position="261"/>
    </location>
</feature>
<dbReference type="EMBL" id="JASCZI010001234">
    <property type="protein sequence ID" value="MED6114589.1"/>
    <property type="molecule type" value="Genomic_DNA"/>
</dbReference>
<evidence type="ECO:0000313" key="3">
    <source>
        <dbReference type="Proteomes" id="UP001341840"/>
    </source>
</evidence>
<reference evidence="2 3" key="1">
    <citation type="journal article" date="2023" name="Plants (Basel)">
        <title>Bridging the Gap: Combining Genomics and Transcriptomics Approaches to Understand Stylosanthes scabra, an Orphan Legume from the Brazilian Caatinga.</title>
        <authorList>
            <person name="Ferreira-Neto J.R.C."/>
            <person name="da Silva M.D."/>
            <person name="Binneck E."/>
            <person name="de Melo N.F."/>
            <person name="da Silva R.H."/>
            <person name="de Melo A.L.T.M."/>
            <person name="Pandolfi V."/>
            <person name="Bustamante F.O."/>
            <person name="Brasileiro-Vidal A.C."/>
            <person name="Benko-Iseppon A.M."/>
        </authorList>
    </citation>
    <scope>NUCLEOTIDE SEQUENCE [LARGE SCALE GENOMIC DNA]</scope>
    <source>
        <tissue evidence="2">Leaves</tissue>
    </source>
</reference>
<accession>A0ABU6QU81</accession>
<organism evidence="2 3">
    <name type="scientific">Stylosanthes scabra</name>
    <dbReference type="NCBI Taxonomy" id="79078"/>
    <lineage>
        <taxon>Eukaryota</taxon>
        <taxon>Viridiplantae</taxon>
        <taxon>Streptophyta</taxon>
        <taxon>Embryophyta</taxon>
        <taxon>Tracheophyta</taxon>
        <taxon>Spermatophyta</taxon>
        <taxon>Magnoliopsida</taxon>
        <taxon>eudicotyledons</taxon>
        <taxon>Gunneridae</taxon>
        <taxon>Pentapetalae</taxon>
        <taxon>rosids</taxon>
        <taxon>fabids</taxon>
        <taxon>Fabales</taxon>
        <taxon>Fabaceae</taxon>
        <taxon>Papilionoideae</taxon>
        <taxon>50 kb inversion clade</taxon>
        <taxon>dalbergioids sensu lato</taxon>
        <taxon>Dalbergieae</taxon>
        <taxon>Pterocarpus clade</taxon>
        <taxon>Stylosanthes</taxon>
    </lineage>
</organism>
<evidence type="ECO:0000313" key="2">
    <source>
        <dbReference type="EMBL" id="MED6114589.1"/>
    </source>
</evidence>
<gene>
    <name evidence="2" type="ORF">PIB30_081769</name>
</gene>
<sequence>MWGKYVPPPSNFTLRCIELYVKVEDVISSASSKACPQVVRSDNIGRGAKRVLSPVIPPRVLSPVIPPSPANTASKDVAVDKLCLPLKTMNTGGACGVFTPPTAYGVFTPPTSKKPDTSANIGFPPPLKMQKMVGGNGKPTETGVLVPDIEESNVYSNHFQANGMSRKLEPPITSNSQKSKENRVKKLEIRFESKENERAALEELKVTLTSKISNLENKLKEANKEKASQLRKERTASKRIIERLEAEVNDLGCDLIDEKERARSNIMEQVRLLAPGIDFSRVHPDYQVVNGEIVNPKKKDPEPHFTLQIGGKGQPHPILHPWPQAKDRTQGNIMEC</sequence>
<protein>
    <submittedName>
        <fullName evidence="2">Uncharacterized protein</fullName>
    </submittedName>
</protein>
<keyword evidence="3" id="KW-1185">Reference proteome</keyword>
<dbReference type="Proteomes" id="UP001341840">
    <property type="component" value="Unassembled WGS sequence"/>
</dbReference>
<keyword evidence="1" id="KW-0175">Coiled coil</keyword>
<name>A0ABU6QU81_9FABA</name>
<comment type="caution">
    <text evidence="2">The sequence shown here is derived from an EMBL/GenBank/DDBJ whole genome shotgun (WGS) entry which is preliminary data.</text>
</comment>
<proteinExistence type="predicted"/>
<evidence type="ECO:0000256" key="1">
    <source>
        <dbReference type="SAM" id="Coils"/>
    </source>
</evidence>